<evidence type="ECO:0000313" key="3">
    <source>
        <dbReference type="Proteomes" id="UP000176005"/>
    </source>
</evidence>
<dbReference type="EMBL" id="LJGW01000138">
    <property type="protein sequence ID" value="OEV12495.1"/>
    <property type="molecule type" value="Genomic_DNA"/>
</dbReference>
<evidence type="ECO:0000256" key="1">
    <source>
        <dbReference type="SAM" id="Phobius"/>
    </source>
</evidence>
<organism evidence="2 3">
    <name type="scientific">Streptomyces nanshensis</name>
    <dbReference type="NCBI Taxonomy" id="518642"/>
    <lineage>
        <taxon>Bacteria</taxon>
        <taxon>Bacillati</taxon>
        <taxon>Actinomycetota</taxon>
        <taxon>Actinomycetes</taxon>
        <taxon>Kitasatosporales</taxon>
        <taxon>Streptomycetaceae</taxon>
        <taxon>Streptomyces</taxon>
    </lineage>
</organism>
<dbReference type="Proteomes" id="UP000176005">
    <property type="component" value="Unassembled WGS sequence"/>
</dbReference>
<keyword evidence="1" id="KW-0812">Transmembrane</keyword>
<feature type="transmembrane region" description="Helical" evidence="1">
    <location>
        <begin position="186"/>
        <end position="211"/>
    </location>
</feature>
<keyword evidence="1" id="KW-1133">Transmembrane helix</keyword>
<dbReference type="RefSeq" id="WP_070016066.1">
    <property type="nucleotide sequence ID" value="NZ_LJGW01000138.1"/>
</dbReference>
<reference evidence="2 3" key="1">
    <citation type="journal article" date="2016" name="Front. Microbiol.">
        <title>Comparative Genomics Analysis of Streptomyces Species Reveals Their Adaptation to the Marine Environment and Their Diversity at the Genomic Level.</title>
        <authorList>
            <person name="Tian X."/>
            <person name="Zhang Z."/>
            <person name="Yang T."/>
            <person name="Chen M."/>
            <person name="Li J."/>
            <person name="Chen F."/>
            <person name="Yang J."/>
            <person name="Li W."/>
            <person name="Zhang B."/>
            <person name="Zhang Z."/>
            <person name="Wu J."/>
            <person name="Zhang C."/>
            <person name="Long L."/>
            <person name="Xiao J."/>
        </authorList>
    </citation>
    <scope>NUCLEOTIDE SEQUENCE [LARGE SCALE GENOMIC DNA]</scope>
    <source>
        <strain evidence="2 3">SCSIO 10429</strain>
    </source>
</reference>
<proteinExistence type="predicted"/>
<gene>
    <name evidence="2" type="ORF">AN218_08030</name>
</gene>
<name>A0A1E7L8E8_9ACTN</name>
<dbReference type="AlphaFoldDB" id="A0A1E7L8E8"/>
<keyword evidence="1" id="KW-0472">Membrane</keyword>
<comment type="caution">
    <text evidence="2">The sequence shown here is derived from an EMBL/GenBank/DDBJ whole genome shotgun (WGS) entry which is preliminary data.</text>
</comment>
<sequence length="234" mass="25337">MDINELIQKIVDKLDRIRDLVKQVQSKINGLLSHVPGFLHWVISKVEDLWNKFCDKMSEFWDWFTDKLAYAGDPFLLKDTGEKWNSKLGVPAHRRATEVDSDDLLVDDNWTGSAASAYKSKIGGQKDALNLVGRSYASGVSSALNTMKTGIWIFWIAIVSALVVATLAFIAGIGAEGTIIGIPAGLLAQISAVVGFLLAAGGATVALKFAADDSASSLRNLSNYSDKWPSFALS</sequence>
<accession>A0A1E7L8E8</accession>
<protein>
    <submittedName>
        <fullName evidence="2">Uncharacterized protein</fullName>
    </submittedName>
</protein>
<evidence type="ECO:0000313" key="2">
    <source>
        <dbReference type="EMBL" id="OEV12495.1"/>
    </source>
</evidence>
<feature type="transmembrane region" description="Helical" evidence="1">
    <location>
        <begin position="151"/>
        <end position="174"/>
    </location>
</feature>
<keyword evidence="3" id="KW-1185">Reference proteome</keyword>